<gene>
    <name evidence="2" type="ORF">CAEBREN_04319</name>
</gene>
<dbReference type="AlphaFoldDB" id="G0N779"/>
<dbReference type="OrthoDB" id="5880599at2759"/>
<feature type="domain" description="F-box" evidence="1">
    <location>
        <begin position="1"/>
        <end position="50"/>
    </location>
</feature>
<dbReference type="eggNOG" id="ENOG502R16N">
    <property type="taxonomic scope" value="Eukaryota"/>
</dbReference>
<evidence type="ECO:0000259" key="1">
    <source>
        <dbReference type="PROSITE" id="PS50181"/>
    </source>
</evidence>
<evidence type="ECO:0000313" key="3">
    <source>
        <dbReference type="Proteomes" id="UP000008068"/>
    </source>
</evidence>
<reference evidence="3" key="1">
    <citation type="submission" date="2011-07" db="EMBL/GenBank/DDBJ databases">
        <authorList>
            <consortium name="Caenorhabditis brenneri Sequencing and Analysis Consortium"/>
            <person name="Wilson R.K."/>
        </authorList>
    </citation>
    <scope>NUCLEOTIDE SEQUENCE [LARGE SCALE GENOMIC DNA]</scope>
    <source>
        <strain evidence="3">PB2801</strain>
    </source>
</reference>
<evidence type="ECO:0000313" key="2">
    <source>
        <dbReference type="EMBL" id="EGT54564.1"/>
    </source>
</evidence>
<dbReference type="OMA" id="GFNCAND"/>
<dbReference type="PROSITE" id="PS50181">
    <property type="entry name" value="FBOX"/>
    <property type="match status" value="1"/>
</dbReference>
<dbReference type="FunCoup" id="G0N779">
    <property type="interactions" value="234"/>
</dbReference>
<dbReference type="InterPro" id="IPR002900">
    <property type="entry name" value="DUF38/FTH_CAE_spp"/>
</dbReference>
<dbReference type="PANTHER" id="PTHR23014">
    <property type="entry name" value="F-BOX A PROTEIN"/>
    <property type="match status" value="1"/>
</dbReference>
<sequence>MSSLLDLPNTALAELLKKLDFVSIQRLRKTCYDLRNRIYDFKPDPSLTKLSIRIEPFVIYNHFWYEDDDCCNEYYNDEKGCAVLYYEMYKRKKKMLENVDFIEVACNNMKTILVYQKSLLENFTIEFHNGSRDGKEGNLENTATNFFNCLALHNFKLKVKTFQATVTNQNQILNVICGLDPEFLVNLTIKNTNGNSENLEELEIGELVKTEQWKRAEVVNILNFVVDFELEDFVHFQVVYIAVKTLAMEDIISVKEEKLLTSSSLQLFKIRFEQCQNEIDLIESFGQPLITSDQVGQKRSHWYFKASSAETFVSIVLYSYQIIFQRNHISNLPSNALLL</sequence>
<dbReference type="Proteomes" id="UP000008068">
    <property type="component" value="Unassembled WGS sequence"/>
</dbReference>
<name>G0N779_CAEBE</name>
<protein>
    <recommendedName>
        <fullName evidence="1">F-box domain-containing protein</fullName>
    </recommendedName>
</protein>
<organism evidence="3">
    <name type="scientific">Caenorhabditis brenneri</name>
    <name type="common">Nematode worm</name>
    <dbReference type="NCBI Taxonomy" id="135651"/>
    <lineage>
        <taxon>Eukaryota</taxon>
        <taxon>Metazoa</taxon>
        <taxon>Ecdysozoa</taxon>
        <taxon>Nematoda</taxon>
        <taxon>Chromadorea</taxon>
        <taxon>Rhabditida</taxon>
        <taxon>Rhabditina</taxon>
        <taxon>Rhabditomorpha</taxon>
        <taxon>Rhabditoidea</taxon>
        <taxon>Rhabditidae</taxon>
        <taxon>Peloderinae</taxon>
        <taxon>Caenorhabditis</taxon>
    </lineage>
</organism>
<accession>G0N779</accession>
<dbReference type="HOGENOM" id="CLU_030831_0_2_1"/>
<proteinExistence type="predicted"/>
<dbReference type="PANTHER" id="PTHR23014:SF1">
    <property type="entry name" value="DUF38 DOMAIN-CONTAINING PROTEIN-RELATED"/>
    <property type="match status" value="1"/>
</dbReference>
<keyword evidence="3" id="KW-1185">Reference proteome</keyword>
<dbReference type="InParanoid" id="G0N779"/>
<dbReference type="Pfam" id="PF00646">
    <property type="entry name" value="F-box"/>
    <property type="match status" value="1"/>
</dbReference>
<dbReference type="EMBL" id="GL379846">
    <property type="protein sequence ID" value="EGT54564.1"/>
    <property type="molecule type" value="Genomic_DNA"/>
</dbReference>
<dbReference type="InterPro" id="IPR001810">
    <property type="entry name" value="F-box_dom"/>
</dbReference>
<dbReference type="Pfam" id="PF01827">
    <property type="entry name" value="FTH"/>
    <property type="match status" value="1"/>
</dbReference>